<dbReference type="SUPFAM" id="SSF53335">
    <property type="entry name" value="S-adenosyl-L-methionine-dependent methyltransferases"/>
    <property type="match status" value="1"/>
</dbReference>
<dbReference type="GO" id="GO:0032259">
    <property type="term" value="P:methylation"/>
    <property type="evidence" value="ECO:0007669"/>
    <property type="project" value="UniProtKB-KW"/>
</dbReference>
<dbReference type="GO" id="GO:0000781">
    <property type="term" value="C:chromosome, telomeric region"/>
    <property type="evidence" value="ECO:0007669"/>
    <property type="project" value="GOC"/>
</dbReference>
<keyword evidence="10 14" id="KW-0804">Transcription</keyword>
<evidence type="ECO:0000256" key="8">
    <source>
        <dbReference type="ARBA" id="ARBA00022853"/>
    </source>
</evidence>
<evidence type="ECO:0000256" key="10">
    <source>
        <dbReference type="ARBA" id="ARBA00023163"/>
    </source>
</evidence>
<dbReference type="InterPro" id="IPR030445">
    <property type="entry name" value="H3-K79_meTrfase"/>
</dbReference>
<evidence type="ECO:0000256" key="13">
    <source>
        <dbReference type="ARBA" id="ARBA00047770"/>
    </source>
</evidence>
<evidence type="ECO:0000256" key="3">
    <source>
        <dbReference type="ARBA" id="ARBA00020987"/>
    </source>
</evidence>
<evidence type="ECO:0000256" key="15">
    <source>
        <dbReference type="PIRSR" id="PIRSR017570-1"/>
    </source>
</evidence>
<keyword evidence="11 14" id="KW-0539">Nucleus</keyword>
<dbReference type="FunFam" id="3.40.50.150:FF:000033">
    <property type="entry name" value="Histone-lysine N-methyltransferase, H3 lysine-79 specific"/>
    <property type="match status" value="1"/>
</dbReference>
<dbReference type="AlphaFoldDB" id="A0A9W8GN57"/>
<evidence type="ECO:0000313" key="19">
    <source>
        <dbReference type="Proteomes" id="UP001151516"/>
    </source>
</evidence>
<dbReference type="GO" id="GO:0000077">
    <property type="term" value="P:DNA damage checkpoint signaling"/>
    <property type="evidence" value="ECO:0007669"/>
    <property type="project" value="InterPro"/>
</dbReference>
<dbReference type="Pfam" id="PF08123">
    <property type="entry name" value="DOT1"/>
    <property type="match status" value="1"/>
</dbReference>
<feature type="binding site" evidence="15">
    <location>
        <position position="444"/>
    </location>
    <ligand>
        <name>S-adenosyl-L-methionine</name>
        <dbReference type="ChEBI" id="CHEBI:59789"/>
    </ligand>
</feature>
<evidence type="ECO:0000256" key="2">
    <source>
        <dbReference type="ARBA" id="ARBA00012190"/>
    </source>
</evidence>
<dbReference type="OrthoDB" id="443402at2759"/>
<feature type="region of interest" description="Disordered" evidence="16">
    <location>
        <begin position="1"/>
        <end position="99"/>
    </location>
</feature>
<evidence type="ECO:0000256" key="11">
    <source>
        <dbReference type="ARBA" id="ARBA00023242"/>
    </source>
</evidence>
<comment type="catalytic activity">
    <reaction evidence="13 14">
        <text>L-lysyl(79)-[histone H3] + 3 S-adenosyl-L-methionine = N(6),N(6),N(6)-trimethyl-L-lysyl(79)-[histone H3] + 3 S-adenosyl-L-homocysteine + 3 H(+)</text>
        <dbReference type="Rhea" id="RHEA:60328"/>
        <dbReference type="Rhea" id="RHEA-COMP:15549"/>
        <dbReference type="Rhea" id="RHEA-COMP:15552"/>
        <dbReference type="ChEBI" id="CHEBI:15378"/>
        <dbReference type="ChEBI" id="CHEBI:29969"/>
        <dbReference type="ChEBI" id="CHEBI:57856"/>
        <dbReference type="ChEBI" id="CHEBI:59789"/>
        <dbReference type="ChEBI" id="CHEBI:61961"/>
        <dbReference type="EC" id="2.1.1.360"/>
    </reaction>
</comment>
<dbReference type="Gene3D" id="1.10.260.170">
    <property type="match status" value="1"/>
</dbReference>
<comment type="caution">
    <text evidence="18">The sequence shown here is derived from an EMBL/GenBank/DDBJ whole genome shotgun (WGS) entry which is preliminary data.</text>
</comment>
<keyword evidence="6 14" id="KW-0949">S-adenosyl-L-methionine</keyword>
<dbReference type="GO" id="GO:0042393">
    <property type="term" value="F:histone binding"/>
    <property type="evidence" value="ECO:0007669"/>
    <property type="project" value="InterPro"/>
</dbReference>
<dbReference type="GO" id="GO:0140956">
    <property type="term" value="F:histone H3K79 trimethyltransferase activity"/>
    <property type="evidence" value="ECO:0007669"/>
    <property type="project" value="UniProtKB-EC"/>
</dbReference>
<evidence type="ECO:0000259" key="17">
    <source>
        <dbReference type="PROSITE" id="PS51569"/>
    </source>
</evidence>
<feature type="domain" description="DOT1" evidence="17">
    <location>
        <begin position="269"/>
        <end position="589"/>
    </location>
</feature>
<comment type="similarity">
    <text evidence="14">Belongs to the class I-like SAM-binding methyltransferase superfamily. DOT1 family.</text>
</comment>
<dbReference type="Proteomes" id="UP001151516">
    <property type="component" value="Unassembled WGS sequence"/>
</dbReference>
<gene>
    <name evidence="18" type="primary">DOT1</name>
    <name evidence="18" type="ORF">IWW39_001007</name>
</gene>
<evidence type="ECO:0000256" key="5">
    <source>
        <dbReference type="ARBA" id="ARBA00022679"/>
    </source>
</evidence>
<reference evidence="18" key="1">
    <citation type="submission" date="2022-07" db="EMBL/GenBank/DDBJ databases">
        <title>Phylogenomic reconstructions and comparative analyses of Kickxellomycotina fungi.</title>
        <authorList>
            <person name="Reynolds N.K."/>
            <person name="Stajich J.E."/>
            <person name="Barry K."/>
            <person name="Grigoriev I.V."/>
            <person name="Crous P."/>
            <person name="Smith M.E."/>
        </authorList>
    </citation>
    <scope>NUCLEOTIDE SEQUENCE</scope>
    <source>
        <strain evidence="18">CBS 109367</strain>
    </source>
</reference>
<dbReference type="InterPro" id="IPR029063">
    <property type="entry name" value="SAM-dependent_MTases_sf"/>
</dbReference>
<dbReference type="InterPro" id="IPR025789">
    <property type="entry name" value="DOT1_dom"/>
</dbReference>
<name>A0A9W8GN57_9FUNG</name>
<feature type="binding site" evidence="15">
    <location>
        <begin position="418"/>
        <end position="427"/>
    </location>
    <ligand>
        <name>S-adenosyl-L-methionine</name>
        <dbReference type="ChEBI" id="CHEBI:59789"/>
    </ligand>
</feature>
<evidence type="ECO:0000256" key="4">
    <source>
        <dbReference type="ARBA" id="ARBA00022603"/>
    </source>
</evidence>
<accession>A0A9W8GN57</accession>
<organism evidence="18 19">
    <name type="scientific">Coemansia spiralis</name>
    <dbReference type="NCBI Taxonomy" id="417178"/>
    <lineage>
        <taxon>Eukaryota</taxon>
        <taxon>Fungi</taxon>
        <taxon>Fungi incertae sedis</taxon>
        <taxon>Zoopagomycota</taxon>
        <taxon>Kickxellomycotina</taxon>
        <taxon>Kickxellomycetes</taxon>
        <taxon>Kickxellales</taxon>
        <taxon>Kickxellaceae</taxon>
        <taxon>Coemansia</taxon>
    </lineage>
</organism>
<evidence type="ECO:0000256" key="1">
    <source>
        <dbReference type="ARBA" id="ARBA00004123"/>
    </source>
</evidence>
<keyword evidence="7" id="KW-0677">Repeat</keyword>
<dbReference type="CDD" id="cd02440">
    <property type="entry name" value="AdoMet_MTases"/>
    <property type="match status" value="1"/>
</dbReference>
<protein>
    <recommendedName>
        <fullName evidence="3 14">Histone-lysine N-methyltransferase, H3 lysine-79 specific</fullName>
        <ecNumber evidence="2 14">2.1.1.360</ecNumber>
    </recommendedName>
    <alternativeName>
        <fullName evidence="12 14">Histone H3-K79 methyltransferase</fullName>
    </alternativeName>
</protein>
<dbReference type="PANTHER" id="PTHR21451:SF0">
    <property type="entry name" value="HISTONE-LYSINE N-METHYLTRANSFERASE, H3 LYSINE-79 SPECIFIC"/>
    <property type="match status" value="1"/>
</dbReference>
<dbReference type="GO" id="GO:0005634">
    <property type="term" value="C:nucleus"/>
    <property type="evidence" value="ECO:0007669"/>
    <property type="project" value="UniProtKB-SubCell"/>
</dbReference>
<keyword evidence="19" id="KW-1185">Reference proteome</keyword>
<dbReference type="EMBL" id="JANBTX010000016">
    <property type="protein sequence ID" value="KAJ2690041.1"/>
    <property type="molecule type" value="Genomic_DNA"/>
</dbReference>
<dbReference type="EC" id="2.1.1.360" evidence="2 14"/>
<dbReference type="Gene3D" id="3.40.50.150">
    <property type="entry name" value="Vaccinia Virus protein VP39"/>
    <property type="match status" value="1"/>
</dbReference>
<evidence type="ECO:0000256" key="6">
    <source>
        <dbReference type="ARBA" id="ARBA00022691"/>
    </source>
</evidence>
<evidence type="ECO:0000256" key="14">
    <source>
        <dbReference type="PIRNR" id="PIRNR017570"/>
    </source>
</evidence>
<keyword evidence="9 14" id="KW-0805">Transcription regulation</keyword>
<dbReference type="PIRSF" id="PIRSF017570">
    <property type="entry name" value="Histone_H3-K79_MeTrfase"/>
    <property type="match status" value="1"/>
</dbReference>
<sequence length="591" mass="64975">MDFFFGAPKSSSSSQQTVSIRVEERLVGKSSGTSAAGPADTRTTAKQAPDRHRASASGESSRPTPAASDSSSPRPRQRQRRVEVAASAGSSTNEILRPTARYAAKRTAADALSTSAKDRAIVNANRERVGSLPGTPRPRKQAAHAARSRSPTRRSPQPKPRRQKVASASPELSIGRCSSVPVSTSAKARRSGSAAVTAPLPSADQAEDSDSDMLAVAIVHSGDAIKHSETAYESYFLWENSSSSSQTTIDLHLPAAGASETFSLLMPKSYDRDAEPRDDYLPVNDLLSTIHAIATYLVDSAEFKRQVCEDKENGIMRRLERSRNRRNGDDFVRAVSEFNTLLDAEREAGRAGPCFDENLIPSELAIHVIEQIYNRIVAPTVGSLRQYKAFSNNVYGEILPTLVNEFIDRTNITHTSTFVDLGCGIGNVVLQVAAQTGCNASGIEIMKVPARFAKRQACEFEHRMRLYKLRHGSVQVWRGDFCESPSVQALLPKVDVLLVNNYAFDSTLNQNLLQLFLDLKEGTKIISLKPFVTPDHKISARNIYSPESILKIRRYPYWSQCVSWTDSGGEYFIQTVDRSRVKEFLTSRGMA</sequence>
<evidence type="ECO:0000313" key="18">
    <source>
        <dbReference type="EMBL" id="KAJ2690041.1"/>
    </source>
</evidence>
<feature type="binding site" evidence="15">
    <location>
        <begin position="480"/>
        <end position="481"/>
    </location>
    <ligand>
        <name>S-adenosyl-L-methionine</name>
        <dbReference type="ChEBI" id="CHEBI:59789"/>
    </ligand>
</feature>
<proteinExistence type="inferred from homology"/>
<evidence type="ECO:0000256" key="16">
    <source>
        <dbReference type="SAM" id="MobiDB-lite"/>
    </source>
</evidence>
<feature type="compositionally biased region" description="Basic residues" evidence="16">
    <location>
        <begin position="137"/>
        <end position="152"/>
    </location>
</feature>
<dbReference type="PANTHER" id="PTHR21451">
    <property type="entry name" value="HISTONE H3 METHYLTRANSFERASE"/>
    <property type="match status" value="1"/>
</dbReference>
<feature type="region of interest" description="Disordered" evidence="16">
    <location>
        <begin position="119"/>
        <end position="208"/>
    </location>
</feature>
<feature type="compositionally biased region" description="Basic and acidic residues" evidence="16">
    <location>
        <begin position="119"/>
        <end position="129"/>
    </location>
</feature>
<comment type="function">
    <text evidence="14">Histone methyltransferase that specifically trimethylates histone H3 to form H3K79me3. This methylation is required for telomere silencing and for the pachytene checkpoint during the meiotic cell cycle by allowing the recruitment of RAD9 to double strand breaks. Nucleosomes are preferred as substrate compared to free histone.</text>
</comment>
<keyword evidence="8 14" id="KW-0156">Chromatin regulator</keyword>
<evidence type="ECO:0000256" key="12">
    <source>
        <dbReference type="ARBA" id="ARBA00029821"/>
    </source>
</evidence>
<dbReference type="GO" id="GO:0006281">
    <property type="term" value="P:DNA repair"/>
    <property type="evidence" value="ECO:0007669"/>
    <property type="project" value="InterPro"/>
</dbReference>
<keyword evidence="4 14" id="KW-0489">Methyltransferase</keyword>
<keyword evidence="5 14" id="KW-0808">Transferase</keyword>
<dbReference type="PROSITE" id="PS51569">
    <property type="entry name" value="DOT1"/>
    <property type="match status" value="1"/>
</dbReference>
<comment type="subcellular location">
    <subcellularLocation>
        <location evidence="1 14">Nucleus</location>
    </subcellularLocation>
</comment>
<dbReference type="InterPro" id="IPR021162">
    <property type="entry name" value="Dot1"/>
</dbReference>
<dbReference type="GO" id="GO:0000786">
    <property type="term" value="C:nucleosome"/>
    <property type="evidence" value="ECO:0007669"/>
    <property type="project" value="InterPro"/>
</dbReference>
<evidence type="ECO:0000256" key="9">
    <source>
        <dbReference type="ARBA" id="ARBA00023015"/>
    </source>
</evidence>
<evidence type="ECO:0000256" key="7">
    <source>
        <dbReference type="ARBA" id="ARBA00022737"/>
    </source>
</evidence>
<dbReference type="GO" id="GO:0031509">
    <property type="term" value="P:subtelomeric heterochromatin formation"/>
    <property type="evidence" value="ECO:0007669"/>
    <property type="project" value="InterPro"/>
</dbReference>
<feature type="compositionally biased region" description="Low complexity" evidence="16">
    <location>
        <begin position="60"/>
        <end position="74"/>
    </location>
</feature>